<dbReference type="InterPro" id="IPR036291">
    <property type="entry name" value="NAD(P)-bd_dom_sf"/>
</dbReference>
<dbReference type="Proteomes" id="UP000243459">
    <property type="component" value="Chromosome 10"/>
</dbReference>
<dbReference type="Gene3D" id="3.40.50.720">
    <property type="entry name" value="NAD(P)-binding Rossmann-like Domain"/>
    <property type="match status" value="1"/>
</dbReference>
<evidence type="ECO:0000256" key="1">
    <source>
        <dbReference type="ARBA" id="ARBA00006484"/>
    </source>
</evidence>
<accession>A0A5P1E815</accession>
<sequence length="309" mass="34299">MEEPFSKGSTKRTAVVTGANKGIGLEICRQLSSRGVLVVLTARDERRGTEAVEELRSSGLSDVLFHQLDVADPSSVSSLANFVKTQFGKLDILVNNAGINGLEVDYQNIIASMREKQQKQEDGIPSFMKIRELARETNEKAVECLNVNYYGVKSVTKALMPFLQLAQPPNIVNVSSTYGQLKYIPGEIIRKQMGNVDEQTEERLDELLQSFLRDLKEKRLEENGWPTILSAYKVSKVAMSTYSRLLEEKYPTHRINCVCPGSVKTDITFNTGILPVEEGAKGLLMLALLPADGSPTGLFYEQTNPSTFE</sequence>
<name>A0A5P1E815_ASPOF</name>
<dbReference type="PRINTS" id="PR00080">
    <property type="entry name" value="SDRFAMILY"/>
</dbReference>
<dbReference type="PRINTS" id="PR00081">
    <property type="entry name" value="GDHRDH"/>
</dbReference>
<comment type="similarity">
    <text evidence="1 4">Belongs to the short-chain dehydrogenases/reductases (SDR) family.</text>
</comment>
<dbReference type="PANTHER" id="PTHR43490">
    <property type="entry name" value="(+)-NEOMENTHOL DEHYDROGENASE"/>
    <property type="match status" value="1"/>
</dbReference>
<keyword evidence="2" id="KW-0521">NADP</keyword>
<dbReference type="GO" id="GO:0016020">
    <property type="term" value="C:membrane"/>
    <property type="evidence" value="ECO:0007669"/>
    <property type="project" value="TreeGrafter"/>
</dbReference>
<dbReference type="PANTHER" id="PTHR43490:SF98">
    <property type="entry name" value="OS02G0640600 PROTEIN"/>
    <property type="match status" value="1"/>
</dbReference>
<dbReference type="EMBL" id="CM007390">
    <property type="protein sequence ID" value="ONK57076.1"/>
    <property type="molecule type" value="Genomic_DNA"/>
</dbReference>
<reference evidence="6" key="1">
    <citation type="journal article" date="2017" name="Nat. Commun.">
        <title>The asparagus genome sheds light on the origin and evolution of a young Y chromosome.</title>
        <authorList>
            <person name="Harkess A."/>
            <person name="Zhou J."/>
            <person name="Xu C."/>
            <person name="Bowers J.E."/>
            <person name="Van der Hulst R."/>
            <person name="Ayyampalayam S."/>
            <person name="Mercati F."/>
            <person name="Riccardi P."/>
            <person name="McKain M.R."/>
            <person name="Kakrana A."/>
            <person name="Tang H."/>
            <person name="Ray J."/>
            <person name="Groenendijk J."/>
            <person name="Arikit S."/>
            <person name="Mathioni S.M."/>
            <person name="Nakano M."/>
            <person name="Shan H."/>
            <person name="Telgmann-Rauber A."/>
            <person name="Kanno A."/>
            <person name="Yue Z."/>
            <person name="Chen H."/>
            <person name="Li W."/>
            <person name="Chen Y."/>
            <person name="Xu X."/>
            <person name="Zhang Y."/>
            <person name="Luo S."/>
            <person name="Chen H."/>
            <person name="Gao J."/>
            <person name="Mao Z."/>
            <person name="Pires J.C."/>
            <person name="Luo M."/>
            <person name="Kudrna D."/>
            <person name="Wing R.A."/>
            <person name="Meyers B.C."/>
            <person name="Yi K."/>
            <person name="Kong H."/>
            <person name="Lavrijsen P."/>
            <person name="Sunseri F."/>
            <person name="Falavigna A."/>
            <person name="Ye Y."/>
            <person name="Leebens-Mack J.H."/>
            <person name="Chen G."/>
        </authorList>
    </citation>
    <scope>NUCLEOTIDE SEQUENCE [LARGE SCALE GENOMIC DNA]</scope>
    <source>
        <strain evidence="6">cv. DH0086</strain>
    </source>
</reference>
<evidence type="ECO:0000256" key="3">
    <source>
        <dbReference type="ARBA" id="ARBA00023002"/>
    </source>
</evidence>
<dbReference type="Pfam" id="PF00106">
    <property type="entry name" value="adh_short"/>
    <property type="match status" value="1"/>
</dbReference>
<protein>
    <submittedName>
        <fullName evidence="5">Uncharacterized protein</fullName>
    </submittedName>
</protein>
<evidence type="ECO:0000256" key="4">
    <source>
        <dbReference type="RuleBase" id="RU000363"/>
    </source>
</evidence>
<evidence type="ECO:0000313" key="6">
    <source>
        <dbReference type="Proteomes" id="UP000243459"/>
    </source>
</evidence>
<keyword evidence="6" id="KW-1185">Reference proteome</keyword>
<dbReference type="SUPFAM" id="SSF51735">
    <property type="entry name" value="NAD(P)-binding Rossmann-fold domains"/>
    <property type="match status" value="1"/>
</dbReference>
<dbReference type="GO" id="GO:0016491">
    <property type="term" value="F:oxidoreductase activity"/>
    <property type="evidence" value="ECO:0007669"/>
    <property type="project" value="UniProtKB-KW"/>
</dbReference>
<organism evidence="5 6">
    <name type="scientific">Asparagus officinalis</name>
    <name type="common">Garden asparagus</name>
    <dbReference type="NCBI Taxonomy" id="4686"/>
    <lineage>
        <taxon>Eukaryota</taxon>
        <taxon>Viridiplantae</taxon>
        <taxon>Streptophyta</taxon>
        <taxon>Embryophyta</taxon>
        <taxon>Tracheophyta</taxon>
        <taxon>Spermatophyta</taxon>
        <taxon>Magnoliopsida</taxon>
        <taxon>Liliopsida</taxon>
        <taxon>Asparagales</taxon>
        <taxon>Asparagaceae</taxon>
        <taxon>Asparagoideae</taxon>
        <taxon>Asparagus</taxon>
    </lineage>
</organism>
<keyword evidence="3" id="KW-0560">Oxidoreductase</keyword>
<dbReference type="InterPro" id="IPR002347">
    <property type="entry name" value="SDR_fam"/>
</dbReference>
<dbReference type="AlphaFoldDB" id="A0A5P1E815"/>
<dbReference type="OMA" id="PTHRINC"/>
<gene>
    <name evidence="5" type="ORF">A4U43_C10F16360</name>
</gene>
<dbReference type="Gramene" id="ONK57076">
    <property type="protein sequence ID" value="ONK57076"/>
    <property type="gene ID" value="A4U43_C10F16360"/>
</dbReference>
<proteinExistence type="inferred from homology"/>
<evidence type="ECO:0000313" key="5">
    <source>
        <dbReference type="EMBL" id="ONK57076.1"/>
    </source>
</evidence>
<evidence type="ECO:0000256" key="2">
    <source>
        <dbReference type="ARBA" id="ARBA00022857"/>
    </source>
</evidence>